<gene>
    <name evidence="2" type="ORF">CYCCA115_LOCUS10516</name>
</gene>
<dbReference type="SUPFAM" id="SSF53474">
    <property type="entry name" value="alpha/beta-Hydrolases"/>
    <property type="match status" value="1"/>
</dbReference>
<comment type="caution">
    <text evidence="2">The sequence shown here is derived from an EMBL/GenBank/DDBJ whole genome shotgun (WGS) entry which is preliminary data.</text>
</comment>
<feature type="transmembrane region" description="Helical" evidence="1">
    <location>
        <begin position="93"/>
        <end position="114"/>
    </location>
</feature>
<accession>A0AAD2CVS4</accession>
<dbReference type="AlphaFoldDB" id="A0AAD2CVS4"/>
<evidence type="ECO:0000256" key="1">
    <source>
        <dbReference type="SAM" id="Phobius"/>
    </source>
</evidence>
<keyword evidence="1" id="KW-0472">Membrane</keyword>
<feature type="transmembrane region" description="Helical" evidence="1">
    <location>
        <begin position="209"/>
        <end position="227"/>
    </location>
</feature>
<evidence type="ECO:0000313" key="3">
    <source>
        <dbReference type="Proteomes" id="UP001295423"/>
    </source>
</evidence>
<feature type="transmembrane region" description="Helical" evidence="1">
    <location>
        <begin position="36"/>
        <end position="59"/>
    </location>
</feature>
<keyword evidence="1" id="KW-1133">Transmembrane helix</keyword>
<evidence type="ECO:0000313" key="2">
    <source>
        <dbReference type="EMBL" id="CAJ1946372.1"/>
    </source>
</evidence>
<feature type="transmembrane region" description="Helical" evidence="1">
    <location>
        <begin position="65"/>
        <end position="86"/>
    </location>
</feature>
<dbReference type="EMBL" id="CAKOGP040001668">
    <property type="protein sequence ID" value="CAJ1946372.1"/>
    <property type="molecule type" value="Genomic_DNA"/>
</dbReference>
<dbReference type="Gene3D" id="3.40.50.1820">
    <property type="entry name" value="alpha/beta hydrolase"/>
    <property type="match status" value="1"/>
</dbReference>
<keyword evidence="3" id="KW-1185">Reference proteome</keyword>
<dbReference type="InterPro" id="IPR029058">
    <property type="entry name" value="AB_hydrolase_fold"/>
</dbReference>
<sequence length="933" mass="105236">MGTMTEQTFLLPSDRRRIIKDESEDAGIEMSWKDPWLFSTVLTLWVLVPTLVLGIILLVDLTDRLYPATPLALHLTIALIGACIATKPSRRPILVMALFSITDIVLCGFIYSGITNTLKRGLIDLDGTVVNSWKSLYAQLLLAQTGMSLVTFSRFVLGMATLIQGAAEHSDMERIHRMLQKARIISLLERIRSWTSANVHKRRPNLTAFLHKLFLVMLFISVVPLSVCIYSCYRHFFQPPAQEFYSFACCDDLDTTDCALPFPSFHHMRKDDTSRTGWRVTLDSNLLPPMRSDNERIDLSFLDGLDGFSPMGGPILFYLDGLKEAVEAQENSLSPNVYPALPYDFEDSTTDRSITLLWNVKDRTLIPHMARMDYLDPQGPIVLLSPSQPLYRETHYAVAVINATDANGDLLSPTLGMQRLFMDNVSLSCSRDSDRLKRYQEVLIPSLARAANWTSLVVAGGPQSFDSLQLMFDFVTMSDESLDPIRTIRDATLKQLDETEHQVHITKIQNQNCYWPWTLVARTIHGSLRVPWWLESDRRDATLSWKSLEQRQSNGWGDAKFTIFVPCSLYAAAVNHTTREQNSLNAILDYGHGLFYNRNEANEYSLLKIAEDQGYLVTAMDWRGMSSFDMPVLLKLLTADPSLMQATRDNIMQGFACRIALHHYTKNGLLEESFLQFQNKGEAYRIPTNDTRSPPSVFYGNSQGGILGAAYTALLGPSRLIQRAILGTPGISFPLVLYNSRSFRKYDKLMLLNFFNNRQVRIMLSVLELAWDAVSPSNVLAPPIVEEWPPILLQSGLGDPVIPTIATEALVRALNASTVPHNPRSDVFGVKRVPAERFLNDSVAVWTEVLFKDEYRSASRNNKVASPDKANLIHQCLRQDCALIAQMTEFIKSDTIVDPCEGDDCLRSEISCYIPGLIRSLTKFGDWQCDYTI</sequence>
<name>A0AAD2CVS4_9STRA</name>
<feature type="transmembrane region" description="Helical" evidence="1">
    <location>
        <begin position="136"/>
        <end position="157"/>
    </location>
</feature>
<proteinExistence type="predicted"/>
<reference evidence="2" key="1">
    <citation type="submission" date="2023-08" db="EMBL/GenBank/DDBJ databases">
        <authorList>
            <person name="Audoor S."/>
            <person name="Bilcke G."/>
        </authorList>
    </citation>
    <scope>NUCLEOTIDE SEQUENCE</scope>
</reference>
<protein>
    <submittedName>
        <fullName evidence="2">Uncharacterized protein</fullName>
    </submittedName>
</protein>
<dbReference type="Proteomes" id="UP001295423">
    <property type="component" value="Unassembled WGS sequence"/>
</dbReference>
<keyword evidence="1" id="KW-0812">Transmembrane</keyword>
<organism evidence="2 3">
    <name type="scientific">Cylindrotheca closterium</name>
    <dbReference type="NCBI Taxonomy" id="2856"/>
    <lineage>
        <taxon>Eukaryota</taxon>
        <taxon>Sar</taxon>
        <taxon>Stramenopiles</taxon>
        <taxon>Ochrophyta</taxon>
        <taxon>Bacillariophyta</taxon>
        <taxon>Bacillariophyceae</taxon>
        <taxon>Bacillariophycidae</taxon>
        <taxon>Bacillariales</taxon>
        <taxon>Bacillariaceae</taxon>
        <taxon>Cylindrotheca</taxon>
    </lineage>
</organism>